<keyword evidence="1" id="KW-1133">Transmembrane helix</keyword>
<accession>A0A395GJ60</accession>
<keyword evidence="3" id="KW-1185">Reference proteome</keyword>
<dbReference type="GeneID" id="37219617"/>
<dbReference type="EMBL" id="KZ824491">
    <property type="protein sequence ID" value="RAK95520.1"/>
    <property type="molecule type" value="Genomic_DNA"/>
</dbReference>
<organism evidence="2 3">
    <name type="scientific">Aspergillus ibericus CBS 121593</name>
    <dbReference type="NCBI Taxonomy" id="1448316"/>
    <lineage>
        <taxon>Eukaryota</taxon>
        <taxon>Fungi</taxon>
        <taxon>Dikarya</taxon>
        <taxon>Ascomycota</taxon>
        <taxon>Pezizomycotina</taxon>
        <taxon>Eurotiomycetes</taxon>
        <taxon>Eurotiomycetidae</taxon>
        <taxon>Eurotiales</taxon>
        <taxon>Aspergillaceae</taxon>
        <taxon>Aspergillus</taxon>
        <taxon>Aspergillus subgen. Circumdati</taxon>
    </lineage>
</organism>
<keyword evidence="1" id="KW-0812">Transmembrane</keyword>
<reference evidence="2 3" key="1">
    <citation type="submission" date="2018-02" db="EMBL/GenBank/DDBJ databases">
        <title>The genomes of Aspergillus section Nigri reveals drivers in fungal speciation.</title>
        <authorList>
            <consortium name="DOE Joint Genome Institute"/>
            <person name="Vesth T.C."/>
            <person name="Nybo J."/>
            <person name="Theobald S."/>
            <person name="Brandl J."/>
            <person name="Frisvad J.C."/>
            <person name="Nielsen K.F."/>
            <person name="Lyhne E.K."/>
            <person name="Kogle M.E."/>
            <person name="Kuo A."/>
            <person name="Riley R."/>
            <person name="Clum A."/>
            <person name="Nolan M."/>
            <person name="Lipzen A."/>
            <person name="Salamov A."/>
            <person name="Henrissat B."/>
            <person name="Wiebenga A."/>
            <person name="De vries R.P."/>
            <person name="Grigoriev I.V."/>
            <person name="Mortensen U.H."/>
            <person name="Andersen M.R."/>
            <person name="Baker S.E."/>
        </authorList>
    </citation>
    <scope>NUCLEOTIDE SEQUENCE [LARGE SCALE GENOMIC DNA]</scope>
    <source>
        <strain evidence="2 3">CBS 121593</strain>
    </source>
</reference>
<feature type="transmembrane region" description="Helical" evidence="1">
    <location>
        <begin position="87"/>
        <end position="108"/>
    </location>
</feature>
<dbReference type="RefSeq" id="XP_025569848.1">
    <property type="nucleotide sequence ID" value="XM_025714752.1"/>
</dbReference>
<proteinExistence type="predicted"/>
<evidence type="ECO:0000256" key="1">
    <source>
        <dbReference type="SAM" id="Phobius"/>
    </source>
</evidence>
<dbReference type="AlphaFoldDB" id="A0A395GJ60"/>
<evidence type="ECO:0000313" key="3">
    <source>
        <dbReference type="Proteomes" id="UP000249402"/>
    </source>
</evidence>
<dbReference type="Proteomes" id="UP000249402">
    <property type="component" value="Unassembled WGS sequence"/>
</dbReference>
<evidence type="ECO:0000313" key="2">
    <source>
        <dbReference type="EMBL" id="RAK95520.1"/>
    </source>
</evidence>
<protein>
    <submittedName>
        <fullName evidence="2">Uncharacterized protein</fullName>
    </submittedName>
</protein>
<dbReference type="VEuPathDB" id="FungiDB:BO80DRAFT_261999"/>
<name>A0A395GJ60_9EURO</name>
<sequence>MRPVQRRMDRSGWSAYCRNRCGEKGRVAALDLREGKGLVGKRLAAARPLRDSYICCPRMRRGTTGLPDERRCQKLDPRNLICFHFDWIGYVLGLVFLFLIMIIMINFFRVAGGRNMTAYDRARCQ</sequence>
<keyword evidence="1" id="KW-0472">Membrane</keyword>
<gene>
    <name evidence="2" type="ORF">BO80DRAFT_261999</name>
</gene>